<gene>
    <name evidence="2" type="ORF">E2C01_020983</name>
</gene>
<dbReference type="AlphaFoldDB" id="A0A5B7E313"/>
<name>A0A5B7E313_PORTR</name>
<dbReference type="Proteomes" id="UP000324222">
    <property type="component" value="Unassembled WGS sequence"/>
</dbReference>
<dbReference type="EMBL" id="VSRR010001805">
    <property type="protein sequence ID" value="MPC27799.1"/>
    <property type="molecule type" value="Genomic_DNA"/>
</dbReference>
<evidence type="ECO:0000313" key="3">
    <source>
        <dbReference type="Proteomes" id="UP000324222"/>
    </source>
</evidence>
<evidence type="ECO:0000313" key="2">
    <source>
        <dbReference type="EMBL" id="MPC27799.1"/>
    </source>
</evidence>
<evidence type="ECO:0000256" key="1">
    <source>
        <dbReference type="SAM" id="MobiDB-lite"/>
    </source>
</evidence>
<reference evidence="2 3" key="1">
    <citation type="submission" date="2019-05" db="EMBL/GenBank/DDBJ databases">
        <title>Another draft genome of Portunus trituberculatus and its Hox gene families provides insights of decapod evolution.</title>
        <authorList>
            <person name="Jeong J.-H."/>
            <person name="Song I."/>
            <person name="Kim S."/>
            <person name="Choi T."/>
            <person name="Kim D."/>
            <person name="Ryu S."/>
            <person name="Kim W."/>
        </authorList>
    </citation>
    <scope>NUCLEOTIDE SEQUENCE [LARGE SCALE GENOMIC DNA]</scope>
    <source>
        <tissue evidence="2">Muscle</tissue>
    </source>
</reference>
<proteinExistence type="predicted"/>
<comment type="caution">
    <text evidence="2">The sequence shown here is derived from an EMBL/GenBank/DDBJ whole genome shotgun (WGS) entry which is preliminary data.</text>
</comment>
<sequence length="59" mass="6874">MKHQHQRHPVNLGVTPSNFQLRHASLRFRFVPFSRDNESSNLRLIPTPGKHFPERSAAK</sequence>
<feature type="region of interest" description="Disordered" evidence="1">
    <location>
        <begin position="39"/>
        <end position="59"/>
    </location>
</feature>
<organism evidence="2 3">
    <name type="scientific">Portunus trituberculatus</name>
    <name type="common">Swimming crab</name>
    <name type="synonym">Neptunus trituberculatus</name>
    <dbReference type="NCBI Taxonomy" id="210409"/>
    <lineage>
        <taxon>Eukaryota</taxon>
        <taxon>Metazoa</taxon>
        <taxon>Ecdysozoa</taxon>
        <taxon>Arthropoda</taxon>
        <taxon>Crustacea</taxon>
        <taxon>Multicrustacea</taxon>
        <taxon>Malacostraca</taxon>
        <taxon>Eumalacostraca</taxon>
        <taxon>Eucarida</taxon>
        <taxon>Decapoda</taxon>
        <taxon>Pleocyemata</taxon>
        <taxon>Brachyura</taxon>
        <taxon>Eubrachyura</taxon>
        <taxon>Portunoidea</taxon>
        <taxon>Portunidae</taxon>
        <taxon>Portuninae</taxon>
        <taxon>Portunus</taxon>
    </lineage>
</organism>
<accession>A0A5B7E313</accession>
<keyword evidence="3" id="KW-1185">Reference proteome</keyword>
<protein>
    <submittedName>
        <fullName evidence="2">Uncharacterized protein</fullName>
    </submittedName>
</protein>